<dbReference type="RefSeq" id="WP_097131714.1">
    <property type="nucleotide sequence ID" value="NZ_OCNH01000009.1"/>
</dbReference>
<dbReference type="Proteomes" id="UP000219452">
    <property type="component" value="Unassembled WGS sequence"/>
</dbReference>
<protein>
    <recommendedName>
        <fullName evidence="3">DUF4269 domain-containing protein</fullName>
    </recommendedName>
</protein>
<gene>
    <name evidence="1" type="ORF">SAMN06269250_6330</name>
</gene>
<evidence type="ECO:0000313" key="2">
    <source>
        <dbReference type="Proteomes" id="UP000219452"/>
    </source>
</evidence>
<dbReference type="InterPro" id="IPR025365">
    <property type="entry name" value="DUF4269"/>
</dbReference>
<name>A0A286GUJ4_9BACT</name>
<organism evidence="1 2">
    <name type="scientific">Spirosoma fluviale</name>
    <dbReference type="NCBI Taxonomy" id="1597977"/>
    <lineage>
        <taxon>Bacteria</taxon>
        <taxon>Pseudomonadati</taxon>
        <taxon>Bacteroidota</taxon>
        <taxon>Cytophagia</taxon>
        <taxon>Cytophagales</taxon>
        <taxon>Cytophagaceae</taxon>
        <taxon>Spirosoma</taxon>
    </lineage>
</organism>
<evidence type="ECO:0000313" key="1">
    <source>
        <dbReference type="EMBL" id="SOD99247.1"/>
    </source>
</evidence>
<accession>A0A286GUJ4</accession>
<dbReference type="Pfam" id="PF14091">
    <property type="entry name" value="DUF4269"/>
    <property type="match status" value="1"/>
</dbReference>
<keyword evidence="2" id="KW-1185">Reference proteome</keyword>
<dbReference type="OrthoDB" id="6402248at2"/>
<dbReference type="EMBL" id="OCNH01000009">
    <property type="protein sequence ID" value="SOD99247.1"/>
    <property type="molecule type" value="Genomic_DNA"/>
</dbReference>
<dbReference type="AlphaFoldDB" id="A0A286GUJ4"/>
<reference evidence="2" key="1">
    <citation type="submission" date="2017-09" db="EMBL/GenBank/DDBJ databases">
        <authorList>
            <person name="Varghese N."/>
            <person name="Submissions S."/>
        </authorList>
    </citation>
    <scope>NUCLEOTIDE SEQUENCE [LARGE SCALE GENOMIC DNA]</scope>
    <source>
        <strain evidence="2">DSM 29961</strain>
    </source>
</reference>
<evidence type="ECO:0008006" key="3">
    <source>
        <dbReference type="Google" id="ProtNLM"/>
    </source>
</evidence>
<proteinExistence type="predicted"/>
<sequence>MNYTNWHDIDYLQSGSVQQRAAYELLSRHAVLLRLAEFDPVLVGTFPLDITVHGSDLDIICEVYGEENFLKTVDERFGQYDQYVSYRTVIGGVTSTIARFWIEEYEVEIFGQPIPTRQQNGYRHMVIEARLLELGGATFKAAITRAKSEGLKTEPSFANQLRLSGDPYQSLLTVEGMSDEAIRMLFK</sequence>